<dbReference type="AlphaFoldDB" id="K0SWM3"/>
<organism evidence="2 3">
    <name type="scientific">Thalassiosira oceanica</name>
    <name type="common">Marine diatom</name>
    <dbReference type="NCBI Taxonomy" id="159749"/>
    <lineage>
        <taxon>Eukaryota</taxon>
        <taxon>Sar</taxon>
        <taxon>Stramenopiles</taxon>
        <taxon>Ochrophyta</taxon>
        <taxon>Bacillariophyta</taxon>
        <taxon>Coscinodiscophyceae</taxon>
        <taxon>Thalassiosirophycidae</taxon>
        <taxon>Thalassiosirales</taxon>
        <taxon>Thalassiosiraceae</taxon>
        <taxon>Thalassiosira</taxon>
    </lineage>
</organism>
<keyword evidence="3" id="KW-1185">Reference proteome</keyword>
<evidence type="ECO:0000256" key="1">
    <source>
        <dbReference type="SAM" id="MobiDB-lite"/>
    </source>
</evidence>
<feature type="compositionally biased region" description="Low complexity" evidence="1">
    <location>
        <begin position="57"/>
        <end position="75"/>
    </location>
</feature>
<dbReference type="Proteomes" id="UP000266841">
    <property type="component" value="Unassembled WGS sequence"/>
</dbReference>
<feature type="region of interest" description="Disordered" evidence="1">
    <location>
        <begin position="1"/>
        <end position="156"/>
    </location>
</feature>
<sequence length="156" mass="15531">MASEAPDGQDSTAISEASGGTGFDNRTATTASGMSSVAGTSITEEFTEGGDGDSRGSDYSSGSGSSGYSTRGSYYSDDEDNDGYGRGDSRGSSARRSGRSSPGSDRKSGSARRSARSGGSSTNIDDLIDGGDWGGIISAANSMSGGHLSGDDSDLD</sequence>
<feature type="compositionally biased region" description="Polar residues" evidence="1">
    <location>
        <begin position="24"/>
        <end position="44"/>
    </location>
</feature>
<gene>
    <name evidence="2" type="ORF">THAOC_09383</name>
</gene>
<feature type="compositionally biased region" description="Low complexity" evidence="1">
    <location>
        <begin position="90"/>
        <end position="103"/>
    </location>
</feature>
<dbReference type="EMBL" id="AGNL01010185">
    <property type="protein sequence ID" value="EJK69364.1"/>
    <property type="molecule type" value="Genomic_DNA"/>
</dbReference>
<reference evidence="2 3" key="1">
    <citation type="journal article" date="2012" name="Genome Biol.">
        <title>Genome and low-iron response of an oceanic diatom adapted to chronic iron limitation.</title>
        <authorList>
            <person name="Lommer M."/>
            <person name="Specht M."/>
            <person name="Roy A.S."/>
            <person name="Kraemer L."/>
            <person name="Andreson R."/>
            <person name="Gutowska M.A."/>
            <person name="Wolf J."/>
            <person name="Bergner S.V."/>
            <person name="Schilhabel M.B."/>
            <person name="Klostermeier U.C."/>
            <person name="Beiko R.G."/>
            <person name="Rosenstiel P."/>
            <person name="Hippler M."/>
            <person name="Laroche J."/>
        </authorList>
    </citation>
    <scope>NUCLEOTIDE SEQUENCE [LARGE SCALE GENOMIC DNA]</scope>
    <source>
        <strain evidence="2 3">CCMP1005</strain>
    </source>
</reference>
<proteinExistence type="predicted"/>
<accession>K0SWM3</accession>
<feature type="compositionally biased region" description="Low complexity" evidence="1">
    <location>
        <begin position="116"/>
        <end position="125"/>
    </location>
</feature>
<name>K0SWM3_THAOC</name>
<protein>
    <submittedName>
        <fullName evidence="2">Uncharacterized protein</fullName>
    </submittedName>
</protein>
<evidence type="ECO:0000313" key="2">
    <source>
        <dbReference type="EMBL" id="EJK69364.1"/>
    </source>
</evidence>
<evidence type="ECO:0000313" key="3">
    <source>
        <dbReference type="Proteomes" id="UP000266841"/>
    </source>
</evidence>
<comment type="caution">
    <text evidence="2">The sequence shown here is derived from an EMBL/GenBank/DDBJ whole genome shotgun (WGS) entry which is preliminary data.</text>
</comment>